<dbReference type="InterPro" id="IPR036020">
    <property type="entry name" value="WW_dom_sf"/>
</dbReference>
<dbReference type="Proteomes" id="UP000792063">
    <property type="component" value="Unassembled WGS sequence"/>
</dbReference>
<evidence type="ECO:0000313" key="6">
    <source>
        <dbReference type="Proteomes" id="UP000285624"/>
    </source>
</evidence>
<protein>
    <recommendedName>
        <fullName evidence="2">WW domain-containing protein</fullName>
    </recommendedName>
</protein>
<proteinExistence type="predicted"/>
<organism evidence="5 6">
    <name type="scientific">Phytophthora kernoviae</name>
    <dbReference type="NCBI Taxonomy" id="325452"/>
    <lineage>
        <taxon>Eukaryota</taxon>
        <taxon>Sar</taxon>
        <taxon>Stramenopiles</taxon>
        <taxon>Oomycota</taxon>
        <taxon>Peronosporomycetes</taxon>
        <taxon>Peronosporales</taxon>
        <taxon>Peronosporaceae</taxon>
        <taxon>Phytophthora</taxon>
    </lineage>
</organism>
<reference evidence="6 7" key="2">
    <citation type="submission" date="2018-07" db="EMBL/GenBank/DDBJ databases">
        <title>Genome sequencing of oomycete isolates from Chile give support for New Zealand origin for Phytophthora kernoviae and make available the first Nothophytophthora sp. genome.</title>
        <authorList>
            <person name="Studholme D.J."/>
            <person name="Sanfuentes E."/>
            <person name="Panda P."/>
            <person name="Hill R."/>
            <person name="Sambles C."/>
            <person name="Grant M."/>
            <person name="Williams N.M."/>
            <person name="Mcdougal R.L."/>
        </authorList>
    </citation>
    <scope>NUCLEOTIDE SEQUENCE [LARGE SCALE GENOMIC DNA]</scope>
    <source>
        <strain evidence="4">Chile2</strain>
        <strain evidence="5">Chile4</strain>
    </source>
</reference>
<gene>
    <name evidence="4" type="ORF">BBI17_002784</name>
    <name evidence="5" type="ORF">BBO99_00002869</name>
    <name evidence="3" type="ORF">JM18_003132</name>
</gene>
<dbReference type="Proteomes" id="UP000285624">
    <property type="component" value="Unassembled WGS sequence"/>
</dbReference>
<dbReference type="Proteomes" id="UP000285883">
    <property type="component" value="Unassembled WGS sequence"/>
</dbReference>
<dbReference type="Gene3D" id="2.20.70.10">
    <property type="match status" value="1"/>
</dbReference>
<evidence type="ECO:0000313" key="3">
    <source>
        <dbReference type="EMBL" id="KAG2527410.1"/>
    </source>
</evidence>
<dbReference type="EMBL" id="MBDN02000052">
    <property type="protein sequence ID" value="RLN82492.1"/>
    <property type="molecule type" value="Genomic_DNA"/>
</dbReference>
<name>A0A3R7JWJ5_9STRA</name>
<dbReference type="EMBL" id="JPWU03000080">
    <property type="protein sequence ID" value="KAG2527410.1"/>
    <property type="molecule type" value="Genomic_DNA"/>
</dbReference>
<keyword evidence="6" id="KW-1185">Reference proteome</keyword>
<reference evidence="3" key="1">
    <citation type="journal article" date="2015" name="Genom Data">
        <title>Genome sequences of six Phytophthora species associated with forests in New Zealand.</title>
        <authorList>
            <person name="Studholme D.J."/>
            <person name="McDougal R.L."/>
            <person name="Sambles C."/>
            <person name="Hansen E."/>
            <person name="Hardy G."/>
            <person name="Grant M."/>
            <person name="Ganley R.J."/>
            <person name="Williams N.M."/>
        </authorList>
    </citation>
    <scope>NUCLEOTIDE SEQUENCE</scope>
    <source>
        <strain evidence="3">NZFS 3630</strain>
    </source>
</reference>
<evidence type="ECO:0000313" key="4">
    <source>
        <dbReference type="EMBL" id="RLN14284.1"/>
    </source>
</evidence>
<dbReference type="PROSITE" id="PS50020">
    <property type="entry name" value="WW_DOMAIN_2"/>
    <property type="match status" value="1"/>
</dbReference>
<reference evidence="3" key="3">
    <citation type="submission" date="2020-06" db="EMBL/GenBank/DDBJ databases">
        <authorList>
            <person name="Studholme D.J."/>
        </authorList>
    </citation>
    <scope>NUCLEOTIDE SEQUENCE</scope>
    <source>
        <strain evidence="3">NZFS 3630</strain>
    </source>
</reference>
<dbReference type="EMBL" id="MAYM02001628">
    <property type="protein sequence ID" value="RLN14284.1"/>
    <property type="molecule type" value="Genomic_DNA"/>
</dbReference>
<comment type="caution">
    <text evidence="5">The sequence shown here is derived from an EMBL/GenBank/DDBJ whole genome shotgun (WGS) entry which is preliminary data.</text>
</comment>
<feature type="domain" description="WW" evidence="2">
    <location>
        <begin position="27"/>
        <end position="60"/>
    </location>
</feature>
<evidence type="ECO:0000313" key="7">
    <source>
        <dbReference type="Proteomes" id="UP000285883"/>
    </source>
</evidence>
<evidence type="ECO:0000313" key="5">
    <source>
        <dbReference type="EMBL" id="RLN82492.1"/>
    </source>
</evidence>
<accession>A0A3R7JWJ5</accession>
<feature type="region of interest" description="Disordered" evidence="1">
    <location>
        <begin position="1"/>
        <end position="40"/>
    </location>
</feature>
<dbReference type="SUPFAM" id="SSF51045">
    <property type="entry name" value="WW domain"/>
    <property type="match status" value="1"/>
</dbReference>
<evidence type="ECO:0000259" key="2">
    <source>
        <dbReference type="PROSITE" id="PS50020"/>
    </source>
</evidence>
<dbReference type="SMART" id="SM00456">
    <property type="entry name" value="WW"/>
    <property type="match status" value="1"/>
</dbReference>
<dbReference type="CDD" id="cd00201">
    <property type="entry name" value="WW"/>
    <property type="match status" value="1"/>
</dbReference>
<dbReference type="Pfam" id="PF00397">
    <property type="entry name" value="WW"/>
    <property type="match status" value="1"/>
</dbReference>
<evidence type="ECO:0000256" key="1">
    <source>
        <dbReference type="SAM" id="MobiDB-lite"/>
    </source>
</evidence>
<dbReference type="AlphaFoldDB" id="A0A3R7JWJ5"/>
<dbReference type="PROSITE" id="PS01159">
    <property type="entry name" value="WW_DOMAIN_1"/>
    <property type="match status" value="1"/>
</dbReference>
<dbReference type="InterPro" id="IPR001202">
    <property type="entry name" value="WW_dom"/>
</dbReference>
<sequence length="345" mass="39999">MEEDEEEQIQPAATWDGDYRQEASEDETPASEWNKHSSETGETYYVNVVSGETSWENPDSPQQDQENDWVEAHTKEEPIDDKITYPYDAATEEIFNEDIAEEPGVLGLSLEQRPIQEVSLIESEFEAVCRREMIKEELLQLSGGDRFWGLDIHDSEVLQLHIEEELMAKGVSTISQQYPRMYTPQQEMLTANINLSDYLAFEEDDEKVDTERLQRELKEEFEAREAMFREEAQQCQNADSFWGIQAEESRQATANVAMALEEEASRRFAENALEQALSMAWEEEVQQSVANELATRGGQEQRMQERYLSWFYGQCISVDELLDYRWPTKLQQERLEETPSPVGSE</sequence>